<sequence>MGPTSMKRTQSIATTWEFREISMSRETSRESARELLTSVAETEHWELDRLRIFPDGRRNVRLRRKVIRVARTA</sequence>
<dbReference type="AlphaFoldDB" id="A0A6J7AA84"/>
<gene>
    <name evidence="1" type="ORF">UFOPK3204_00810</name>
</gene>
<organism evidence="1">
    <name type="scientific">freshwater metagenome</name>
    <dbReference type="NCBI Taxonomy" id="449393"/>
    <lineage>
        <taxon>unclassified sequences</taxon>
        <taxon>metagenomes</taxon>
        <taxon>ecological metagenomes</taxon>
    </lineage>
</organism>
<reference evidence="1" key="1">
    <citation type="submission" date="2020-05" db="EMBL/GenBank/DDBJ databases">
        <authorList>
            <person name="Chiriac C."/>
            <person name="Salcher M."/>
            <person name="Ghai R."/>
            <person name="Kavagutti S V."/>
        </authorList>
    </citation>
    <scope>NUCLEOTIDE SEQUENCE</scope>
</reference>
<name>A0A6J7AA84_9ZZZZ</name>
<dbReference type="InterPro" id="IPR043758">
    <property type="entry name" value="DUF5703"/>
</dbReference>
<proteinExistence type="predicted"/>
<dbReference type="EMBL" id="CAFABK010000029">
    <property type="protein sequence ID" value="CAB4829846.1"/>
    <property type="molecule type" value="Genomic_DNA"/>
</dbReference>
<protein>
    <submittedName>
        <fullName evidence="1">Unannotated protein</fullName>
    </submittedName>
</protein>
<dbReference type="Pfam" id="PF18963">
    <property type="entry name" value="DUF5703"/>
    <property type="match status" value="1"/>
</dbReference>
<evidence type="ECO:0000313" key="1">
    <source>
        <dbReference type="EMBL" id="CAB4829846.1"/>
    </source>
</evidence>
<accession>A0A6J7AA84</accession>